<gene>
    <name evidence="2" type="ORF">PVAP13_8NG183701</name>
</gene>
<dbReference type="PANTHER" id="PTHR47186">
    <property type="entry name" value="LEUCINE-RICH REPEAT-CONTAINING PROTEIN 57"/>
    <property type="match status" value="1"/>
</dbReference>
<dbReference type="Proteomes" id="UP000823388">
    <property type="component" value="Chromosome 8N"/>
</dbReference>
<dbReference type="EMBL" id="CM029052">
    <property type="protein sequence ID" value="KAG2557011.1"/>
    <property type="molecule type" value="Genomic_DNA"/>
</dbReference>
<organism evidence="2 3">
    <name type="scientific">Panicum virgatum</name>
    <name type="common">Blackwell switchgrass</name>
    <dbReference type="NCBI Taxonomy" id="38727"/>
    <lineage>
        <taxon>Eukaryota</taxon>
        <taxon>Viridiplantae</taxon>
        <taxon>Streptophyta</taxon>
        <taxon>Embryophyta</taxon>
        <taxon>Tracheophyta</taxon>
        <taxon>Spermatophyta</taxon>
        <taxon>Magnoliopsida</taxon>
        <taxon>Liliopsida</taxon>
        <taxon>Poales</taxon>
        <taxon>Poaceae</taxon>
        <taxon>PACMAD clade</taxon>
        <taxon>Panicoideae</taxon>
        <taxon>Panicodae</taxon>
        <taxon>Paniceae</taxon>
        <taxon>Panicinae</taxon>
        <taxon>Panicum</taxon>
        <taxon>Panicum sect. Hiantes</taxon>
    </lineage>
</organism>
<dbReference type="Gene3D" id="3.80.10.10">
    <property type="entry name" value="Ribonuclease Inhibitor"/>
    <property type="match status" value="2"/>
</dbReference>
<protein>
    <submittedName>
        <fullName evidence="2">Uncharacterized protein</fullName>
    </submittedName>
</protein>
<sequence length="295" mass="32751">MSITTYLPRLTHVILWDLPSCNVLPPLGQLPNLEWLKIDGMGSIRMIDGVFYGGRGAFPRLAYFTLSNMDCLEEWNTPYPSVVDGSNVLAFPKLFELSINHCPLLRFIAFSPPGRHVIICSSDQALLSPWDNKGHVGASSSAANKWLSVASCEAPLHQWSLLRHLPGLQLLEISSCSDLTCGSTDLLQCISSLDTLIVEDCNGTVALPEMLGDLTCLRLLKIIGCPGLSQWCTSKENRMKLAHILEIELDGNRIEIRRPYRRYVTGREQKLKNKGAPTRTMKDLEDTTSRDGVGI</sequence>
<evidence type="ECO:0000313" key="2">
    <source>
        <dbReference type="EMBL" id="KAG2557011.1"/>
    </source>
</evidence>
<dbReference type="PANTHER" id="PTHR47186:SF3">
    <property type="entry name" value="OS09G0267800 PROTEIN"/>
    <property type="match status" value="1"/>
</dbReference>
<evidence type="ECO:0000313" key="3">
    <source>
        <dbReference type="Proteomes" id="UP000823388"/>
    </source>
</evidence>
<proteinExistence type="predicted"/>
<evidence type="ECO:0000256" key="1">
    <source>
        <dbReference type="SAM" id="MobiDB-lite"/>
    </source>
</evidence>
<keyword evidence="3" id="KW-1185">Reference proteome</keyword>
<dbReference type="InterPro" id="IPR032675">
    <property type="entry name" value="LRR_dom_sf"/>
</dbReference>
<feature type="region of interest" description="Disordered" evidence="1">
    <location>
        <begin position="269"/>
        <end position="295"/>
    </location>
</feature>
<dbReference type="AlphaFoldDB" id="A0A8T0P4A7"/>
<reference evidence="2" key="1">
    <citation type="submission" date="2020-05" db="EMBL/GenBank/DDBJ databases">
        <title>WGS assembly of Panicum virgatum.</title>
        <authorList>
            <person name="Lovell J.T."/>
            <person name="Jenkins J."/>
            <person name="Shu S."/>
            <person name="Juenger T.E."/>
            <person name="Schmutz J."/>
        </authorList>
    </citation>
    <scope>NUCLEOTIDE SEQUENCE</scope>
    <source>
        <strain evidence="2">AP13</strain>
    </source>
</reference>
<accession>A0A8T0P4A7</accession>
<feature type="compositionally biased region" description="Basic and acidic residues" evidence="1">
    <location>
        <begin position="280"/>
        <end position="289"/>
    </location>
</feature>
<dbReference type="SUPFAM" id="SSF52047">
    <property type="entry name" value="RNI-like"/>
    <property type="match status" value="1"/>
</dbReference>
<name>A0A8T0P4A7_PANVG</name>
<comment type="caution">
    <text evidence="2">The sequence shown here is derived from an EMBL/GenBank/DDBJ whole genome shotgun (WGS) entry which is preliminary data.</text>
</comment>